<reference evidence="3 4" key="1">
    <citation type="submission" date="2017-10" db="EMBL/GenBank/DDBJ databases">
        <title>Comparative genomics in systemic dimorphic fungi from Ajellomycetaceae.</title>
        <authorList>
            <person name="Munoz J.F."/>
            <person name="Mcewen J.G."/>
            <person name="Clay O.K."/>
            <person name="Cuomo C.A."/>
        </authorList>
    </citation>
    <scope>NUCLEOTIDE SEQUENCE [LARGE SCALE GENOMIC DNA]</scope>
    <source>
        <strain evidence="3 4">UAMH7299</strain>
    </source>
</reference>
<evidence type="ECO:0000313" key="3">
    <source>
        <dbReference type="EMBL" id="PGH21550.1"/>
    </source>
</evidence>
<feature type="domain" description="DUF7730" evidence="2">
    <location>
        <begin position="22"/>
        <end position="158"/>
    </location>
</feature>
<sequence length="331" mass="36594">MGKRKRTKHSPAADKGESPSPSRLLSLPPETRQMIWKAVIDTYQFLLDGKTYSQGAPMVVEILGYIARPLAEIDQTCRCPQSSKKPKIHLLDWLQTNRQIYAEAKPTVYGNLAIHICDALVFNAFLSLPRSAVLRPESIRSLTLCVKIEIEPGLRDGFSFVNGECHGWRTGHPRGLCCCPYCFAAGGEGNDLVARFSALRELRLRAYFTCHKIVGHFDSEAAQTGQLRQPRSPTPLISTLNVALAATGTNALNIPARSTDAKLGSSDKIVPLKAANPAAFGSEPLTQEQYQGLVEADLQASTLALVERDDMLDKRLDMSKRLWCNFKHFSL</sequence>
<evidence type="ECO:0000259" key="2">
    <source>
        <dbReference type="Pfam" id="PF24864"/>
    </source>
</evidence>
<dbReference type="Proteomes" id="UP000224634">
    <property type="component" value="Unassembled WGS sequence"/>
</dbReference>
<evidence type="ECO:0000256" key="1">
    <source>
        <dbReference type="SAM" id="MobiDB-lite"/>
    </source>
</evidence>
<gene>
    <name evidence="3" type="ORF">AJ80_03110</name>
</gene>
<accession>A0A2B7YK38</accession>
<feature type="region of interest" description="Disordered" evidence="1">
    <location>
        <begin position="1"/>
        <end position="26"/>
    </location>
</feature>
<proteinExistence type="predicted"/>
<dbReference type="AlphaFoldDB" id="A0A2B7YK38"/>
<name>A0A2B7YK38_POLH7</name>
<dbReference type="PANTHER" id="PTHR38790">
    <property type="entry name" value="2EXR DOMAIN-CONTAINING PROTEIN-RELATED"/>
    <property type="match status" value="1"/>
</dbReference>
<comment type="caution">
    <text evidence="3">The sequence shown here is derived from an EMBL/GenBank/DDBJ whole genome shotgun (WGS) entry which is preliminary data.</text>
</comment>
<keyword evidence="4" id="KW-1185">Reference proteome</keyword>
<dbReference type="PANTHER" id="PTHR38790:SF4">
    <property type="entry name" value="2EXR DOMAIN-CONTAINING PROTEIN"/>
    <property type="match status" value="1"/>
</dbReference>
<organism evidence="3 4">
    <name type="scientific">Polytolypa hystricis (strain UAMH7299)</name>
    <dbReference type="NCBI Taxonomy" id="1447883"/>
    <lineage>
        <taxon>Eukaryota</taxon>
        <taxon>Fungi</taxon>
        <taxon>Dikarya</taxon>
        <taxon>Ascomycota</taxon>
        <taxon>Pezizomycotina</taxon>
        <taxon>Eurotiomycetes</taxon>
        <taxon>Eurotiomycetidae</taxon>
        <taxon>Onygenales</taxon>
        <taxon>Onygenales incertae sedis</taxon>
        <taxon>Polytolypa</taxon>
    </lineage>
</organism>
<dbReference type="OrthoDB" id="4368674at2759"/>
<dbReference type="Pfam" id="PF24864">
    <property type="entry name" value="DUF7730"/>
    <property type="match status" value="1"/>
</dbReference>
<dbReference type="InterPro" id="IPR056632">
    <property type="entry name" value="DUF7730"/>
</dbReference>
<protein>
    <recommendedName>
        <fullName evidence="2">DUF7730 domain-containing protein</fullName>
    </recommendedName>
</protein>
<evidence type="ECO:0000313" key="4">
    <source>
        <dbReference type="Proteomes" id="UP000224634"/>
    </source>
</evidence>
<dbReference type="EMBL" id="PDNA01000033">
    <property type="protein sequence ID" value="PGH21550.1"/>
    <property type="molecule type" value="Genomic_DNA"/>
</dbReference>